<dbReference type="GeneID" id="20641901"/>
<dbReference type="Proteomes" id="UP000002640">
    <property type="component" value="Unassembled WGS sequence"/>
</dbReference>
<sequence>MTTIAHDREIRQLDMWLVRYHISTSTTGTVSGAWMTYQIQDDSSWSLQAAGSLQFSSRGHRLDNAKWALTPAMSAITTQANPAQVLLRVESIEAAMPLSTHPCRPKEALEQALPHTLYDQTLSSFFAIQWPLSELEAIKHLAKATTTTTYEFQSAGSPSTPSPMRSYLERTAKNLHHTGKARNVMNPYERRLLYKTALMYSRLL</sequence>
<dbReference type="EMBL" id="JH159154">
    <property type="protein sequence ID" value="EGZ17918.1"/>
    <property type="molecule type" value="Genomic_DNA"/>
</dbReference>
<gene>
    <name evidence="1" type="ORF">PHYSODRAFT_300815</name>
</gene>
<protein>
    <submittedName>
        <fullName evidence="1">Uncharacterized protein</fullName>
    </submittedName>
</protein>
<organism evidence="1 2">
    <name type="scientific">Phytophthora sojae (strain P6497)</name>
    <name type="common">Soybean stem and root rot agent</name>
    <name type="synonym">Phytophthora megasperma f. sp. glycines</name>
    <dbReference type="NCBI Taxonomy" id="1094619"/>
    <lineage>
        <taxon>Eukaryota</taxon>
        <taxon>Sar</taxon>
        <taxon>Stramenopiles</taxon>
        <taxon>Oomycota</taxon>
        <taxon>Peronosporomycetes</taxon>
        <taxon>Peronosporales</taxon>
        <taxon>Peronosporaceae</taxon>
        <taxon>Phytophthora</taxon>
    </lineage>
</organism>
<evidence type="ECO:0000313" key="1">
    <source>
        <dbReference type="EMBL" id="EGZ17918.1"/>
    </source>
</evidence>
<dbReference type="InParanoid" id="G4ZF06"/>
<dbReference type="RefSeq" id="XP_009526976.1">
    <property type="nucleotide sequence ID" value="XM_009528681.1"/>
</dbReference>
<reference evidence="1 2" key="1">
    <citation type="journal article" date="2006" name="Science">
        <title>Phytophthora genome sequences uncover evolutionary origins and mechanisms of pathogenesis.</title>
        <authorList>
            <person name="Tyler B.M."/>
            <person name="Tripathy S."/>
            <person name="Zhang X."/>
            <person name="Dehal P."/>
            <person name="Jiang R.H."/>
            <person name="Aerts A."/>
            <person name="Arredondo F.D."/>
            <person name="Baxter L."/>
            <person name="Bensasson D."/>
            <person name="Beynon J.L."/>
            <person name="Chapman J."/>
            <person name="Damasceno C.M."/>
            <person name="Dorrance A.E."/>
            <person name="Dou D."/>
            <person name="Dickerman A.W."/>
            <person name="Dubchak I.L."/>
            <person name="Garbelotto M."/>
            <person name="Gijzen M."/>
            <person name="Gordon S.G."/>
            <person name="Govers F."/>
            <person name="Grunwald N.J."/>
            <person name="Huang W."/>
            <person name="Ivors K.L."/>
            <person name="Jones R.W."/>
            <person name="Kamoun S."/>
            <person name="Krampis K."/>
            <person name="Lamour K.H."/>
            <person name="Lee M.K."/>
            <person name="McDonald W.H."/>
            <person name="Medina M."/>
            <person name="Meijer H.J."/>
            <person name="Nordberg E.K."/>
            <person name="Maclean D.J."/>
            <person name="Ospina-Giraldo M.D."/>
            <person name="Morris P.F."/>
            <person name="Phuntumart V."/>
            <person name="Putnam N.H."/>
            <person name="Rash S."/>
            <person name="Rose J.K."/>
            <person name="Sakihama Y."/>
            <person name="Salamov A.A."/>
            <person name="Savidor A."/>
            <person name="Scheuring C.F."/>
            <person name="Smith B.M."/>
            <person name="Sobral B.W."/>
            <person name="Terry A."/>
            <person name="Torto-Alalibo T.A."/>
            <person name="Win J."/>
            <person name="Xu Z."/>
            <person name="Zhang H."/>
            <person name="Grigoriev I.V."/>
            <person name="Rokhsar D.S."/>
            <person name="Boore J.L."/>
        </authorList>
    </citation>
    <scope>NUCLEOTIDE SEQUENCE [LARGE SCALE GENOMIC DNA]</scope>
    <source>
        <strain evidence="1 2">P6497</strain>
    </source>
</reference>
<proteinExistence type="predicted"/>
<dbReference type="AlphaFoldDB" id="G4ZF06"/>
<evidence type="ECO:0000313" key="2">
    <source>
        <dbReference type="Proteomes" id="UP000002640"/>
    </source>
</evidence>
<name>G4ZF06_PHYSP</name>
<dbReference type="KEGG" id="psoj:PHYSODRAFT_300815"/>
<accession>G4ZF06</accession>
<keyword evidence="2" id="KW-1185">Reference proteome</keyword>